<dbReference type="Proteomes" id="UP000799440">
    <property type="component" value="Unassembled WGS sequence"/>
</dbReference>
<keyword evidence="2" id="KW-0472">Membrane</keyword>
<reference evidence="3" key="1">
    <citation type="journal article" date="2020" name="Stud. Mycol.">
        <title>101 Dothideomycetes genomes: a test case for predicting lifestyles and emergence of pathogens.</title>
        <authorList>
            <person name="Haridas S."/>
            <person name="Albert R."/>
            <person name="Binder M."/>
            <person name="Bloem J."/>
            <person name="Labutti K."/>
            <person name="Salamov A."/>
            <person name="Andreopoulos B."/>
            <person name="Baker S."/>
            <person name="Barry K."/>
            <person name="Bills G."/>
            <person name="Bluhm B."/>
            <person name="Cannon C."/>
            <person name="Castanera R."/>
            <person name="Culley D."/>
            <person name="Daum C."/>
            <person name="Ezra D."/>
            <person name="Gonzalez J."/>
            <person name="Henrissat B."/>
            <person name="Kuo A."/>
            <person name="Liang C."/>
            <person name="Lipzen A."/>
            <person name="Lutzoni F."/>
            <person name="Magnuson J."/>
            <person name="Mondo S."/>
            <person name="Nolan M."/>
            <person name="Ohm R."/>
            <person name="Pangilinan J."/>
            <person name="Park H.-J."/>
            <person name="Ramirez L."/>
            <person name="Alfaro M."/>
            <person name="Sun H."/>
            <person name="Tritt A."/>
            <person name="Yoshinaga Y."/>
            <person name="Zwiers L.-H."/>
            <person name="Turgeon B."/>
            <person name="Goodwin S."/>
            <person name="Spatafora J."/>
            <person name="Crous P."/>
            <person name="Grigoriev I."/>
        </authorList>
    </citation>
    <scope>NUCLEOTIDE SEQUENCE</scope>
    <source>
        <strain evidence="3">CBS 119925</strain>
    </source>
</reference>
<evidence type="ECO:0000256" key="1">
    <source>
        <dbReference type="SAM" id="MobiDB-lite"/>
    </source>
</evidence>
<dbReference type="EMBL" id="MU006577">
    <property type="protein sequence ID" value="KAF2746513.1"/>
    <property type="molecule type" value="Genomic_DNA"/>
</dbReference>
<dbReference type="OrthoDB" id="4120617at2759"/>
<keyword evidence="2" id="KW-1133">Transmembrane helix</keyword>
<accession>A0A6A6V8V2</accession>
<name>A0A6A6V8V2_9PLEO</name>
<feature type="region of interest" description="Disordered" evidence="1">
    <location>
        <begin position="189"/>
        <end position="213"/>
    </location>
</feature>
<keyword evidence="2" id="KW-0812">Transmembrane</keyword>
<protein>
    <submittedName>
        <fullName evidence="3">Uncharacterized protein</fullName>
    </submittedName>
</protein>
<evidence type="ECO:0000313" key="3">
    <source>
        <dbReference type="EMBL" id="KAF2746513.1"/>
    </source>
</evidence>
<dbReference type="AlphaFoldDB" id="A0A6A6V8V2"/>
<keyword evidence="4" id="KW-1185">Reference proteome</keyword>
<gene>
    <name evidence="3" type="ORF">M011DRAFT_404527</name>
</gene>
<sequence>MLDKKIWIILVAVLGPLVLLLVLTVILFSWKRSKRRIRSFSLRAVTPLDDAEFESWRRPSEHIKRHEKVNITAPVPAHIDLTSAMLEKEVILYEQSRTPSPPSPPISPLPARLTKSPPSIAIQKPDRVRRKVSVSSSIADRPPTPYSPTESPDDFPHWGSHVSRKSGSAPYPHYPSMSEASAFDFELANSYGISPPNDRRPLHHSYARYGDSV</sequence>
<feature type="compositionally biased region" description="Pro residues" evidence="1">
    <location>
        <begin position="99"/>
        <end position="108"/>
    </location>
</feature>
<proteinExistence type="predicted"/>
<evidence type="ECO:0000313" key="4">
    <source>
        <dbReference type="Proteomes" id="UP000799440"/>
    </source>
</evidence>
<evidence type="ECO:0000256" key="2">
    <source>
        <dbReference type="SAM" id="Phobius"/>
    </source>
</evidence>
<feature type="transmembrane region" description="Helical" evidence="2">
    <location>
        <begin position="6"/>
        <end position="30"/>
    </location>
</feature>
<feature type="region of interest" description="Disordered" evidence="1">
    <location>
        <begin position="96"/>
        <end position="175"/>
    </location>
</feature>
<organism evidence="3 4">
    <name type="scientific">Sporormia fimetaria CBS 119925</name>
    <dbReference type="NCBI Taxonomy" id="1340428"/>
    <lineage>
        <taxon>Eukaryota</taxon>
        <taxon>Fungi</taxon>
        <taxon>Dikarya</taxon>
        <taxon>Ascomycota</taxon>
        <taxon>Pezizomycotina</taxon>
        <taxon>Dothideomycetes</taxon>
        <taxon>Pleosporomycetidae</taxon>
        <taxon>Pleosporales</taxon>
        <taxon>Sporormiaceae</taxon>
        <taxon>Sporormia</taxon>
    </lineage>
</organism>